<dbReference type="Gene3D" id="2.60.120.10">
    <property type="entry name" value="Jelly Rolls"/>
    <property type="match status" value="1"/>
</dbReference>
<evidence type="ECO:0000313" key="13">
    <source>
        <dbReference type="Proteomes" id="UP000002012"/>
    </source>
</evidence>
<dbReference type="PANTHER" id="PTHR46390">
    <property type="entry name" value="MANNOSE-1-PHOSPHATE GUANYLYLTRANSFERASE"/>
    <property type="match status" value="1"/>
</dbReference>
<feature type="domain" description="Nucleotidyl transferase" evidence="9">
    <location>
        <begin position="5"/>
        <end position="275"/>
    </location>
</feature>
<evidence type="ECO:0000313" key="12">
    <source>
        <dbReference type="EMBL" id="ADD69435.1"/>
    </source>
</evidence>
<dbReference type="KEGG" id="dap:Dacet_2680"/>
<dbReference type="SUPFAM" id="SSF51182">
    <property type="entry name" value="RmlC-like cupins"/>
    <property type="match status" value="1"/>
</dbReference>
<proteinExistence type="inferred from homology"/>
<dbReference type="Proteomes" id="UP000002012">
    <property type="component" value="Chromosome"/>
</dbReference>
<dbReference type="NCBIfam" id="TIGR01479">
    <property type="entry name" value="GMP_PMI"/>
    <property type="match status" value="1"/>
</dbReference>
<feature type="domain" description="MannoseP isomerase/GMP-like beta-helix" evidence="11">
    <location>
        <begin position="288"/>
        <end position="340"/>
    </location>
</feature>
<organism evidence="12 13">
    <name type="scientific">Denitrovibrio acetiphilus (strain DSM 12809 / NBRC 114555 / N2460)</name>
    <dbReference type="NCBI Taxonomy" id="522772"/>
    <lineage>
        <taxon>Bacteria</taxon>
        <taxon>Pseudomonadati</taxon>
        <taxon>Deferribacterota</taxon>
        <taxon>Deferribacteres</taxon>
        <taxon>Deferribacterales</taxon>
        <taxon>Geovibrionaceae</taxon>
        <taxon>Denitrovibrio</taxon>
    </lineage>
</organism>
<evidence type="ECO:0000256" key="5">
    <source>
        <dbReference type="ARBA" id="ARBA00022741"/>
    </source>
</evidence>
<dbReference type="GO" id="GO:0004475">
    <property type="term" value="F:mannose-1-phosphate guanylyltransferase (GTP) activity"/>
    <property type="evidence" value="ECO:0007669"/>
    <property type="project" value="UniProtKB-EC"/>
</dbReference>
<dbReference type="Gene3D" id="3.90.550.10">
    <property type="entry name" value="Spore Coat Polysaccharide Biosynthesis Protein SpsA, Chain A"/>
    <property type="match status" value="1"/>
</dbReference>
<dbReference type="GO" id="GO:0005525">
    <property type="term" value="F:GTP binding"/>
    <property type="evidence" value="ECO:0007669"/>
    <property type="project" value="UniProtKB-KW"/>
</dbReference>
<dbReference type="STRING" id="522772.Dacet_2680"/>
<dbReference type="FunFam" id="2.60.120.10:FF:000032">
    <property type="entry name" value="Mannose-1-phosphate guanylyltransferase/mannose-6-phosphate isomerase"/>
    <property type="match status" value="1"/>
</dbReference>
<dbReference type="Pfam" id="PF00483">
    <property type="entry name" value="NTP_transferase"/>
    <property type="match status" value="1"/>
</dbReference>
<dbReference type="PANTHER" id="PTHR46390:SF1">
    <property type="entry name" value="MANNOSE-1-PHOSPHATE GUANYLYLTRANSFERASE"/>
    <property type="match status" value="1"/>
</dbReference>
<evidence type="ECO:0000256" key="6">
    <source>
        <dbReference type="ARBA" id="ARBA00023134"/>
    </source>
</evidence>
<dbReference type="PaxDb" id="522772-Dacet_2680"/>
<evidence type="ECO:0000256" key="7">
    <source>
        <dbReference type="ARBA" id="ARBA00047343"/>
    </source>
</evidence>
<evidence type="ECO:0000256" key="8">
    <source>
        <dbReference type="RuleBase" id="RU004190"/>
    </source>
</evidence>
<keyword evidence="6" id="KW-0342">GTP-binding</keyword>
<feature type="domain" description="Mannose-6-phosphate isomerase type II C-terminal" evidence="10">
    <location>
        <begin position="352"/>
        <end position="464"/>
    </location>
</feature>
<evidence type="ECO:0000256" key="2">
    <source>
        <dbReference type="ARBA" id="ARBA00012387"/>
    </source>
</evidence>
<evidence type="ECO:0000259" key="11">
    <source>
        <dbReference type="Pfam" id="PF22640"/>
    </source>
</evidence>
<dbReference type="FunCoup" id="D4H579">
    <property type="interactions" value="169"/>
</dbReference>
<comment type="similarity">
    <text evidence="1 8">Belongs to the mannose-6-phosphate isomerase type 2 family.</text>
</comment>
<dbReference type="CDD" id="cd02509">
    <property type="entry name" value="GDP-M1P_Guanylyltransferase"/>
    <property type="match status" value="1"/>
</dbReference>
<sequence>MINFLLCGGSGTRLWPISRKNFPKQFCKLIGEQSLFQNTISRNLPNCSRQMIIANKENVFMAMDQIEEAKGTGAGVRYVLEPVGRNTAPAIALGCFYCDPDDVILVTPTDHMIQKLDIYEETLQMAQDAAKAGYIVTFGIMPTAPETGYGYIESEESSEPVRKVVCFKEKPDAKTAQEYVDSGRFYWNSGMFCFTAKVFLEELEKYAPEIYNKSKKAFEASLIEDEVCNVDMDDMLAIPSDSIDYAVMEKSDCVKVIPSSFVWNDVGSYDALETELPSTEDGNTDLDHHISINSKNNMIYSDKVIATVDVEDLIIVDTIDAMLIAKKGSSQKVKDVVNMLNKRGKSDKKYSQLTEIHTTAYRPWGSYTVLEEHPRFKMKRIVVKPGKRLSLQKHHHRSEHWVVVSGSALVTKGSEEIFLKPNESVYINMGEVHRMENQGMIDLVFLEVQVGEYLGEDDIVRLEDDYDRS</sequence>
<comment type="catalytic activity">
    <reaction evidence="7">
        <text>alpha-D-mannose 1-phosphate + GTP + H(+) = GDP-alpha-D-mannose + diphosphate</text>
        <dbReference type="Rhea" id="RHEA:15229"/>
        <dbReference type="ChEBI" id="CHEBI:15378"/>
        <dbReference type="ChEBI" id="CHEBI:33019"/>
        <dbReference type="ChEBI" id="CHEBI:37565"/>
        <dbReference type="ChEBI" id="CHEBI:57527"/>
        <dbReference type="ChEBI" id="CHEBI:58409"/>
        <dbReference type="EC" id="2.7.7.13"/>
    </reaction>
</comment>
<dbReference type="InterPro" id="IPR049577">
    <property type="entry name" value="GMPP_N"/>
</dbReference>
<dbReference type="GO" id="GO:0000271">
    <property type="term" value="P:polysaccharide biosynthetic process"/>
    <property type="evidence" value="ECO:0007669"/>
    <property type="project" value="InterPro"/>
</dbReference>
<dbReference type="EMBL" id="CP001968">
    <property type="protein sequence ID" value="ADD69435.1"/>
    <property type="molecule type" value="Genomic_DNA"/>
</dbReference>
<evidence type="ECO:0000256" key="1">
    <source>
        <dbReference type="ARBA" id="ARBA00006115"/>
    </source>
</evidence>
<dbReference type="SUPFAM" id="SSF53448">
    <property type="entry name" value="Nucleotide-diphospho-sugar transferases"/>
    <property type="match status" value="1"/>
</dbReference>
<gene>
    <name evidence="12" type="ordered locus">Dacet_2680</name>
</gene>
<evidence type="ECO:0000259" key="10">
    <source>
        <dbReference type="Pfam" id="PF01050"/>
    </source>
</evidence>
<dbReference type="RefSeq" id="WP_013011929.1">
    <property type="nucleotide sequence ID" value="NC_013943.1"/>
</dbReference>
<evidence type="ECO:0000256" key="3">
    <source>
        <dbReference type="ARBA" id="ARBA00022679"/>
    </source>
</evidence>
<dbReference type="InParanoid" id="D4H579"/>
<dbReference type="InterPro" id="IPR001538">
    <property type="entry name" value="Man6P_isomerase-2_C"/>
</dbReference>
<keyword evidence="13" id="KW-1185">Reference proteome</keyword>
<dbReference type="InterPro" id="IPR029044">
    <property type="entry name" value="Nucleotide-diphossugar_trans"/>
</dbReference>
<dbReference type="FunFam" id="3.90.550.10:FF:000046">
    <property type="entry name" value="Mannose-1-phosphate guanylyltransferase (GDP)"/>
    <property type="match status" value="1"/>
</dbReference>
<dbReference type="Pfam" id="PF22640">
    <property type="entry name" value="ManC_GMP_beta-helix"/>
    <property type="match status" value="1"/>
</dbReference>
<keyword evidence="12" id="KW-0413">Isomerase</keyword>
<accession>D4H579</accession>
<dbReference type="CDD" id="cd02213">
    <property type="entry name" value="cupin_PMI_typeII_C"/>
    <property type="match status" value="1"/>
</dbReference>
<dbReference type="HOGENOM" id="CLU_035527_1_0_0"/>
<dbReference type="eggNOG" id="COG0836">
    <property type="taxonomic scope" value="Bacteria"/>
</dbReference>
<dbReference type="InterPro" id="IPR014710">
    <property type="entry name" value="RmlC-like_jellyroll"/>
</dbReference>
<dbReference type="InterPro" id="IPR054566">
    <property type="entry name" value="ManC/GMP-like_b-helix"/>
</dbReference>
<dbReference type="InterPro" id="IPR005835">
    <property type="entry name" value="NTP_transferase_dom"/>
</dbReference>
<dbReference type="OrthoDB" id="9806359at2"/>
<keyword evidence="3 12" id="KW-0808">Transferase</keyword>
<dbReference type="GO" id="GO:0009298">
    <property type="term" value="P:GDP-mannose biosynthetic process"/>
    <property type="evidence" value="ECO:0007669"/>
    <property type="project" value="TreeGrafter"/>
</dbReference>
<keyword evidence="5" id="KW-0547">Nucleotide-binding</keyword>
<protein>
    <recommendedName>
        <fullName evidence="2">mannose-1-phosphate guanylyltransferase</fullName>
        <ecNumber evidence="2">2.7.7.13</ecNumber>
    </recommendedName>
</protein>
<dbReference type="EC" id="2.7.7.13" evidence="2"/>
<evidence type="ECO:0000256" key="4">
    <source>
        <dbReference type="ARBA" id="ARBA00022695"/>
    </source>
</evidence>
<evidence type="ECO:0000259" key="9">
    <source>
        <dbReference type="Pfam" id="PF00483"/>
    </source>
</evidence>
<dbReference type="InterPro" id="IPR006375">
    <property type="entry name" value="Man1P_GuaTrfase/Man6P_Isoase"/>
</dbReference>
<reference evidence="12 13" key="1">
    <citation type="journal article" date="2010" name="Stand. Genomic Sci.">
        <title>Complete genome sequence of Denitrovibrio acetiphilus type strain (N2460).</title>
        <authorList>
            <person name="Kiss H."/>
            <person name="Lang E."/>
            <person name="Lapidus A."/>
            <person name="Copeland A."/>
            <person name="Nolan M."/>
            <person name="Glavina Del Rio T."/>
            <person name="Chen F."/>
            <person name="Lucas S."/>
            <person name="Tice H."/>
            <person name="Cheng J.F."/>
            <person name="Han C."/>
            <person name="Goodwin L."/>
            <person name="Pitluck S."/>
            <person name="Liolios K."/>
            <person name="Pati A."/>
            <person name="Ivanova N."/>
            <person name="Mavromatis K."/>
            <person name="Chen A."/>
            <person name="Palaniappan K."/>
            <person name="Land M."/>
            <person name="Hauser L."/>
            <person name="Chang Y.J."/>
            <person name="Jeffries C.D."/>
            <person name="Detter J.C."/>
            <person name="Brettin T."/>
            <person name="Spring S."/>
            <person name="Rohde M."/>
            <person name="Goker M."/>
            <person name="Woyke T."/>
            <person name="Bristow J."/>
            <person name="Eisen J.A."/>
            <person name="Markowitz V."/>
            <person name="Hugenholtz P."/>
            <person name="Kyrpides N.C."/>
            <person name="Klenk H.P."/>
        </authorList>
    </citation>
    <scope>NUCLEOTIDE SEQUENCE [LARGE SCALE GENOMIC DNA]</scope>
    <source>
        <strain evidence="13">DSM 12809 / NBRC 114555 / N2460</strain>
    </source>
</reference>
<dbReference type="GO" id="GO:0016853">
    <property type="term" value="F:isomerase activity"/>
    <property type="evidence" value="ECO:0007669"/>
    <property type="project" value="UniProtKB-KW"/>
</dbReference>
<dbReference type="eggNOG" id="COG0662">
    <property type="taxonomic scope" value="Bacteria"/>
</dbReference>
<dbReference type="AlphaFoldDB" id="D4H579"/>
<dbReference type="InterPro" id="IPR051161">
    <property type="entry name" value="Mannose-6P_isomerase_type2"/>
</dbReference>
<dbReference type="InterPro" id="IPR011051">
    <property type="entry name" value="RmlC_Cupin_sf"/>
</dbReference>
<keyword evidence="4 12" id="KW-0548">Nucleotidyltransferase</keyword>
<dbReference type="Pfam" id="PF01050">
    <property type="entry name" value="MannoseP_isomer"/>
    <property type="match status" value="1"/>
</dbReference>
<name>D4H579_DENA2</name>